<keyword evidence="3 4" id="KW-0961">Cell wall biogenesis/degradation</keyword>
<dbReference type="STRING" id="1121922.GCA_000428905_00719"/>
<comment type="function">
    <text evidence="4">Lytic transglycosylase with a strong preference for naked glycan strands that lack stem peptides.</text>
</comment>
<evidence type="ECO:0000256" key="3">
    <source>
        <dbReference type="ARBA" id="ARBA00023316"/>
    </source>
</evidence>
<dbReference type="PANTHER" id="PTHR34183">
    <property type="entry name" value="ENDOLYTIC PEPTIDOGLYCAN TRANSGLYCOSYLASE RLPA"/>
    <property type="match status" value="1"/>
</dbReference>
<dbReference type="InterPro" id="IPR036908">
    <property type="entry name" value="RlpA-like_sf"/>
</dbReference>
<dbReference type="Proteomes" id="UP000006251">
    <property type="component" value="Unassembled WGS sequence"/>
</dbReference>
<accession>K6Y699</accession>
<reference evidence="8" key="1">
    <citation type="journal article" date="2014" name="Environ. Microbiol.">
        <title>Comparative genomics of the marine bacterial genus Glaciecola reveals the high degree of genomic diversity and genomic characteristic for cold adaptation.</title>
        <authorList>
            <person name="Qin Q.L."/>
            <person name="Xie B.B."/>
            <person name="Yu Y."/>
            <person name="Shu Y.L."/>
            <person name="Rong J.C."/>
            <person name="Zhang Y.J."/>
            <person name="Zhao D.L."/>
            <person name="Chen X.L."/>
            <person name="Zhang X.Y."/>
            <person name="Chen B."/>
            <person name="Zhou B.C."/>
            <person name="Zhang Y.Z."/>
        </authorList>
    </citation>
    <scope>NUCLEOTIDE SEQUENCE [LARGE SCALE GENOMIC DNA]</scope>
    <source>
        <strain evidence="8">ACAM 615</strain>
    </source>
</reference>
<comment type="similarity">
    <text evidence="4 5">Belongs to the RlpA family.</text>
</comment>
<organism evidence="7 8">
    <name type="scientific">Brumicola pallidula DSM 14239 = ACAM 615</name>
    <dbReference type="NCBI Taxonomy" id="1121922"/>
    <lineage>
        <taxon>Bacteria</taxon>
        <taxon>Pseudomonadati</taxon>
        <taxon>Pseudomonadota</taxon>
        <taxon>Gammaproteobacteria</taxon>
        <taxon>Alteromonadales</taxon>
        <taxon>Alteromonadaceae</taxon>
        <taxon>Brumicola</taxon>
    </lineage>
</organism>
<dbReference type="EC" id="4.2.2.-" evidence="4"/>
<keyword evidence="8" id="KW-1185">Reference proteome</keyword>
<dbReference type="GO" id="GO:0008932">
    <property type="term" value="F:lytic endotransglycosylase activity"/>
    <property type="evidence" value="ECO:0007669"/>
    <property type="project" value="UniProtKB-UniRule"/>
</dbReference>
<name>K6Y699_9ALTE</name>
<dbReference type="InterPro" id="IPR012997">
    <property type="entry name" value="RplA"/>
</dbReference>
<dbReference type="InterPro" id="IPR034718">
    <property type="entry name" value="RlpA"/>
</dbReference>
<dbReference type="SUPFAM" id="SSF110997">
    <property type="entry name" value="Sporulation related repeat"/>
    <property type="match status" value="1"/>
</dbReference>
<keyword evidence="4" id="KW-0472">Membrane</keyword>
<dbReference type="HAMAP" id="MF_02071">
    <property type="entry name" value="RlpA"/>
    <property type="match status" value="1"/>
</dbReference>
<keyword evidence="2 4" id="KW-0456">Lyase</keyword>
<dbReference type="GO" id="GO:0009279">
    <property type="term" value="C:cell outer membrane"/>
    <property type="evidence" value="ECO:0007669"/>
    <property type="project" value="TreeGrafter"/>
</dbReference>
<keyword evidence="4 7" id="KW-0449">Lipoprotein</keyword>
<keyword evidence="4" id="KW-1003">Cell membrane</keyword>
<dbReference type="RefSeq" id="WP_006010338.1">
    <property type="nucleotide sequence ID" value="NZ_BAEQ01000023.1"/>
</dbReference>
<dbReference type="InterPro" id="IPR007730">
    <property type="entry name" value="SPOR-like_dom"/>
</dbReference>
<evidence type="ECO:0000256" key="4">
    <source>
        <dbReference type="HAMAP-Rule" id="MF_02071"/>
    </source>
</evidence>
<dbReference type="OrthoDB" id="9779128at2"/>
<evidence type="ECO:0000256" key="2">
    <source>
        <dbReference type="ARBA" id="ARBA00023239"/>
    </source>
</evidence>
<comment type="subcellular location">
    <subcellularLocation>
        <location evidence="4">Cell membrane</location>
        <topology evidence="4">Lipid-anchor</topology>
    </subcellularLocation>
</comment>
<feature type="domain" description="SPOR" evidence="6">
    <location>
        <begin position="239"/>
        <end position="315"/>
    </location>
</feature>
<dbReference type="Pfam" id="PF03330">
    <property type="entry name" value="DPBB_1"/>
    <property type="match status" value="1"/>
</dbReference>
<dbReference type="Gene3D" id="3.30.70.1070">
    <property type="entry name" value="Sporulation related repeat"/>
    <property type="match status" value="1"/>
</dbReference>
<keyword evidence="1" id="KW-0732">Signal</keyword>
<dbReference type="GO" id="GO:0071555">
    <property type="term" value="P:cell wall organization"/>
    <property type="evidence" value="ECO:0007669"/>
    <property type="project" value="UniProtKB-KW"/>
</dbReference>
<evidence type="ECO:0000256" key="5">
    <source>
        <dbReference type="RuleBase" id="RU003495"/>
    </source>
</evidence>
<dbReference type="GO" id="GO:0000270">
    <property type="term" value="P:peptidoglycan metabolic process"/>
    <property type="evidence" value="ECO:0007669"/>
    <property type="project" value="UniProtKB-UniRule"/>
</dbReference>
<dbReference type="AlphaFoldDB" id="K6Y699"/>
<dbReference type="Gene3D" id="2.40.40.10">
    <property type="entry name" value="RlpA-like domain"/>
    <property type="match status" value="1"/>
</dbReference>
<dbReference type="NCBIfam" id="TIGR00413">
    <property type="entry name" value="rlpA"/>
    <property type="match status" value="1"/>
</dbReference>
<proteinExistence type="inferred from homology"/>
<evidence type="ECO:0000313" key="7">
    <source>
        <dbReference type="EMBL" id="GAC28284.1"/>
    </source>
</evidence>
<dbReference type="GO" id="GO:0042834">
    <property type="term" value="F:peptidoglycan binding"/>
    <property type="evidence" value="ECO:0007669"/>
    <property type="project" value="InterPro"/>
</dbReference>
<dbReference type="SUPFAM" id="SSF50685">
    <property type="entry name" value="Barwin-like endoglucanases"/>
    <property type="match status" value="1"/>
</dbReference>
<keyword evidence="4" id="KW-0564">Palmitate</keyword>
<dbReference type="GO" id="GO:0005886">
    <property type="term" value="C:plasma membrane"/>
    <property type="evidence" value="ECO:0007669"/>
    <property type="project" value="UniProtKB-SubCell"/>
</dbReference>
<dbReference type="CDD" id="cd22268">
    <property type="entry name" value="DPBB_RlpA-like"/>
    <property type="match status" value="1"/>
</dbReference>
<dbReference type="Pfam" id="PF05036">
    <property type="entry name" value="SPOR"/>
    <property type="match status" value="1"/>
</dbReference>
<gene>
    <name evidence="4 7" type="primary">rlpA</name>
    <name evidence="7" type="ORF">GPAL_1412</name>
</gene>
<dbReference type="InterPro" id="IPR009009">
    <property type="entry name" value="RlpA-like_DPBB"/>
</dbReference>
<dbReference type="PROSITE" id="PS51724">
    <property type="entry name" value="SPOR"/>
    <property type="match status" value="1"/>
</dbReference>
<evidence type="ECO:0000313" key="8">
    <source>
        <dbReference type="Proteomes" id="UP000006251"/>
    </source>
</evidence>
<evidence type="ECO:0000256" key="1">
    <source>
        <dbReference type="ARBA" id="ARBA00022729"/>
    </source>
</evidence>
<dbReference type="FunFam" id="2.40.40.10:FF:000003">
    <property type="entry name" value="Endolytic peptidoglycan transglycosylase RlpA"/>
    <property type="match status" value="1"/>
</dbReference>
<protein>
    <recommendedName>
        <fullName evidence="4">Endolytic peptidoglycan transglycosylase RlpA</fullName>
        <ecNumber evidence="4">4.2.2.-</ecNumber>
    </recommendedName>
</protein>
<evidence type="ECO:0000259" key="6">
    <source>
        <dbReference type="PROSITE" id="PS51724"/>
    </source>
</evidence>
<comment type="caution">
    <text evidence="7">The sequence shown here is derived from an EMBL/GenBank/DDBJ whole genome shotgun (WGS) entry which is preliminary data.</text>
</comment>
<dbReference type="PANTHER" id="PTHR34183:SF1">
    <property type="entry name" value="ENDOLYTIC PEPTIDOGLYCAN TRANSGLYCOSYLASE RLPA"/>
    <property type="match status" value="1"/>
</dbReference>
<sequence>MNALKNYTILIFAVSGLSACSVNNSRYSQKQDSVPEFHYGELTLVDATPRYESYAPANFRPYTVLGKYYTPMRTAKGFEEYGQASWYGQKFHGHLTSNGEIYDMFSMTAAHKTLPLPSFVKITNLDNQKVTIVRVNDRGPFHPGRVIDLSYAAAKKLDILSTGVANVKVEVVHVDEAGVMTVGAGKPQQPDVPPSLAQGENSPVMVAMLNTKTTLEDRVEIESAAPPISKALAAAIANDSKPNQIFVQVAAFSNQETVIELSEGLARLYQLPFDAPMIDNIYRLRLGPLKNEQKAEKLIQDLKSIGFDSAFPLTLPAN</sequence>
<dbReference type="PROSITE" id="PS51257">
    <property type="entry name" value="PROKAR_LIPOPROTEIN"/>
    <property type="match status" value="1"/>
</dbReference>
<dbReference type="EMBL" id="BAEQ01000023">
    <property type="protein sequence ID" value="GAC28284.1"/>
    <property type="molecule type" value="Genomic_DNA"/>
</dbReference>
<dbReference type="InterPro" id="IPR036680">
    <property type="entry name" value="SPOR-like_sf"/>
</dbReference>